<dbReference type="EMBL" id="CM046392">
    <property type="protein sequence ID" value="KAI8556382.1"/>
    <property type="molecule type" value="Genomic_DNA"/>
</dbReference>
<proteinExistence type="predicted"/>
<keyword evidence="2" id="KW-1185">Reference proteome</keyword>
<sequence>MTAGAVLNGRAGRKNYKLVPCSKKKKTSGESSLPDELMFYILVCIPAYVLYNSTRYVCRQWYKIIHNPLFCKEQLLRSSIGLLMQDPYTPHTGFMFPNRVLSTCNGLVLFRDPHDPSTLHVANPLTKQTMEYKVLCTYGPDGGKHNCVMLTLGKDLAWKPIDRQKLSDRGWSMVRDCPLSVGQFLYWADHKEKSVVALDVESELFIEFPSPAVWSFHSSILYVERERTLSCSVMTYCRSLADIFVLSDPMTGEWRMLYKIDFGVQKHLSTGMDHASFPPSRAEALFFAPVPWVNKGDVLVSSGIDGYYFAFNVKTGNSFKVGSKLYRTQKGFCCGYTQSLESPTPTEVTIH</sequence>
<name>A0ACC0NUE9_RHOML</name>
<protein>
    <submittedName>
        <fullName evidence="1">Uncharacterized protein</fullName>
    </submittedName>
</protein>
<comment type="caution">
    <text evidence="1">The sequence shown here is derived from an EMBL/GenBank/DDBJ whole genome shotgun (WGS) entry which is preliminary data.</text>
</comment>
<gene>
    <name evidence="1" type="ORF">RHMOL_Rhmol05G0248700</name>
</gene>
<evidence type="ECO:0000313" key="2">
    <source>
        <dbReference type="Proteomes" id="UP001062846"/>
    </source>
</evidence>
<evidence type="ECO:0000313" key="1">
    <source>
        <dbReference type="EMBL" id="KAI8556382.1"/>
    </source>
</evidence>
<accession>A0ACC0NUE9</accession>
<organism evidence="1 2">
    <name type="scientific">Rhododendron molle</name>
    <name type="common">Chinese azalea</name>
    <name type="synonym">Azalea mollis</name>
    <dbReference type="NCBI Taxonomy" id="49168"/>
    <lineage>
        <taxon>Eukaryota</taxon>
        <taxon>Viridiplantae</taxon>
        <taxon>Streptophyta</taxon>
        <taxon>Embryophyta</taxon>
        <taxon>Tracheophyta</taxon>
        <taxon>Spermatophyta</taxon>
        <taxon>Magnoliopsida</taxon>
        <taxon>eudicotyledons</taxon>
        <taxon>Gunneridae</taxon>
        <taxon>Pentapetalae</taxon>
        <taxon>asterids</taxon>
        <taxon>Ericales</taxon>
        <taxon>Ericaceae</taxon>
        <taxon>Ericoideae</taxon>
        <taxon>Rhodoreae</taxon>
        <taxon>Rhododendron</taxon>
    </lineage>
</organism>
<dbReference type="Proteomes" id="UP001062846">
    <property type="component" value="Chromosome 5"/>
</dbReference>
<reference evidence="1" key="1">
    <citation type="submission" date="2022-02" db="EMBL/GenBank/DDBJ databases">
        <title>Plant Genome Project.</title>
        <authorList>
            <person name="Zhang R.-G."/>
        </authorList>
    </citation>
    <scope>NUCLEOTIDE SEQUENCE</scope>
    <source>
        <strain evidence="1">AT1</strain>
    </source>
</reference>